<keyword evidence="2" id="KW-0687">Ribonucleoprotein</keyword>
<dbReference type="RefSeq" id="WP_184813236.1">
    <property type="nucleotide sequence ID" value="NZ_JACHJQ010000005.1"/>
</dbReference>
<dbReference type="Proteomes" id="UP000520767">
    <property type="component" value="Unassembled WGS sequence"/>
</dbReference>
<name>A0A7W7VGC4_9PSEU</name>
<dbReference type="AlphaFoldDB" id="A0A7W7VGC4"/>
<accession>A0A7W7VGC4</accession>
<reference evidence="2 3" key="1">
    <citation type="submission" date="2020-08" db="EMBL/GenBank/DDBJ databases">
        <title>Genomic Encyclopedia of Type Strains, Phase III (KMG-III): the genomes of soil and plant-associated and newly described type strains.</title>
        <authorList>
            <person name="Whitman W."/>
        </authorList>
    </citation>
    <scope>NUCLEOTIDE SEQUENCE [LARGE SCALE GENOMIC DNA]</scope>
    <source>
        <strain evidence="2 3">CECT 8960</strain>
    </source>
</reference>
<organism evidence="2 3">
    <name type="scientific">Actinophytocola algeriensis</name>
    <dbReference type="NCBI Taxonomy" id="1768010"/>
    <lineage>
        <taxon>Bacteria</taxon>
        <taxon>Bacillati</taxon>
        <taxon>Actinomycetota</taxon>
        <taxon>Actinomycetes</taxon>
        <taxon>Pseudonocardiales</taxon>
        <taxon>Pseudonocardiaceae</taxon>
    </lineage>
</organism>
<evidence type="ECO:0000259" key="1">
    <source>
        <dbReference type="PROSITE" id="PS51186"/>
    </source>
</evidence>
<gene>
    <name evidence="2" type="ORF">FHR82_005464</name>
</gene>
<dbReference type="GO" id="GO:0005840">
    <property type="term" value="C:ribosome"/>
    <property type="evidence" value="ECO:0007669"/>
    <property type="project" value="UniProtKB-KW"/>
</dbReference>
<dbReference type="GO" id="GO:0016747">
    <property type="term" value="F:acyltransferase activity, transferring groups other than amino-acyl groups"/>
    <property type="evidence" value="ECO:0007669"/>
    <property type="project" value="InterPro"/>
</dbReference>
<dbReference type="SUPFAM" id="SSF55729">
    <property type="entry name" value="Acyl-CoA N-acyltransferases (Nat)"/>
    <property type="match status" value="1"/>
</dbReference>
<sequence length="318" mass="34743">MELPAGYVARAPRVGDDLADARALHVLVRDYTLAVTGSADYSFDDARDELTEPGFEPARDGRFVLDAGGRLVGNAFVHRKGDGGMVNVDVVARDDVVRRWLFWWALDQVRAGADGHGAITVDHGCYRDDVPLRNTLTENGFRLATTYHRMRADHTAEVPAPAPPDGVVLRVAGDDDGLRRSAHHVLMSAFTDHFGFADQPYDEWLEHHERRPVFAWSQLWVAELDGRPVGVLECDDRFAADERCGCVAEVGVVAAARGRGIASFLLRHAFATDAAAGLAGTLLHVDTDNVTPALRLYESVGMRPVLVIDAWRAVVTPG</sequence>
<evidence type="ECO:0000313" key="2">
    <source>
        <dbReference type="EMBL" id="MBB4909211.1"/>
    </source>
</evidence>
<evidence type="ECO:0000313" key="3">
    <source>
        <dbReference type="Proteomes" id="UP000520767"/>
    </source>
</evidence>
<dbReference type="Pfam" id="PF00583">
    <property type="entry name" value="Acetyltransf_1"/>
    <property type="match status" value="1"/>
</dbReference>
<feature type="domain" description="N-acetyltransferase" evidence="1">
    <location>
        <begin position="167"/>
        <end position="318"/>
    </location>
</feature>
<keyword evidence="2" id="KW-0689">Ribosomal protein</keyword>
<dbReference type="Gene3D" id="3.40.630.30">
    <property type="match status" value="1"/>
</dbReference>
<dbReference type="InterPro" id="IPR000182">
    <property type="entry name" value="GNAT_dom"/>
</dbReference>
<dbReference type="PROSITE" id="PS51186">
    <property type="entry name" value="GNAT"/>
    <property type="match status" value="1"/>
</dbReference>
<dbReference type="InterPro" id="IPR016181">
    <property type="entry name" value="Acyl_CoA_acyltransferase"/>
</dbReference>
<dbReference type="EMBL" id="JACHJQ010000005">
    <property type="protein sequence ID" value="MBB4909211.1"/>
    <property type="molecule type" value="Genomic_DNA"/>
</dbReference>
<keyword evidence="3" id="KW-1185">Reference proteome</keyword>
<comment type="caution">
    <text evidence="2">The sequence shown here is derived from an EMBL/GenBank/DDBJ whole genome shotgun (WGS) entry which is preliminary data.</text>
</comment>
<protein>
    <submittedName>
        <fullName evidence="2">Ribosomal protein S18 acetylase RimI-like enzyme</fullName>
    </submittedName>
</protein>
<proteinExistence type="predicted"/>